<proteinExistence type="inferred from homology"/>
<feature type="binding site" evidence="10">
    <location>
        <position position="205"/>
    </location>
    <ligand>
        <name>Mn(2+)</name>
        <dbReference type="ChEBI" id="CHEBI:29035"/>
    </ligand>
</feature>
<keyword evidence="4 10" id="KW-0378">Hydrolase</keyword>
<sequence>MVGRIVEIAEDGRHLSLRRGFLVVGTGHEEIGRVALDSIGAVIVNAHGTTWSNALMIALTRRGVPVVLCGPQHRPEAVLWPVDGHHVQAHRMRCQAEARLPLRKRLWQQLVQAKIRMQGSVVGALGGPEAAFARLARTVRSGDPDNVEAQAARRYWPLVMGPDFRRDPEAPGANALLNYGYTVLRAATARSVMGAGLHPTLGLHHHNRGNPMCLVDDVMEPFRPFVDLTVRTLVRDGLEDLTPPVKQALVAVTTLDLPGPKGTSPLATALDALTHSLATSFEAGSAALDLPTTPTALDLVGCERAQ</sequence>
<comment type="caution">
    <text evidence="11">The sequence shown here is derived from an EMBL/GenBank/DDBJ whole genome shotgun (WGS) entry which is preliminary data.</text>
</comment>
<evidence type="ECO:0000256" key="7">
    <source>
        <dbReference type="ARBA" id="ARBA00023125"/>
    </source>
</evidence>
<comment type="cofactor">
    <cofactor evidence="10">
        <name>Mg(2+)</name>
        <dbReference type="ChEBI" id="CHEBI:18420"/>
    </cofactor>
    <cofactor evidence="10">
        <name>Mn(2+)</name>
        <dbReference type="ChEBI" id="CHEBI:29035"/>
    </cofactor>
</comment>
<evidence type="ECO:0000256" key="1">
    <source>
        <dbReference type="ARBA" id="ARBA00022722"/>
    </source>
</evidence>
<organism evidence="11 12">
    <name type="scientific">Roseospira goensis</name>
    <dbReference type="NCBI Taxonomy" id="391922"/>
    <lineage>
        <taxon>Bacteria</taxon>
        <taxon>Pseudomonadati</taxon>
        <taxon>Pseudomonadota</taxon>
        <taxon>Alphaproteobacteria</taxon>
        <taxon>Rhodospirillales</taxon>
        <taxon>Rhodospirillaceae</taxon>
        <taxon>Roseospira</taxon>
    </lineage>
</organism>
<accession>A0A7W6RX37</accession>
<dbReference type="NCBIfam" id="TIGR03639">
    <property type="entry name" value="cas1_NMENI"/>
    <property type="match status" value="1"/>
</dbReference>
<keyword evidence="6 10" id="KW-0051">Antiviral defense</keyword>
<dbReference type="GO" id="GO:0043571">
    <property type="term" value="P:maintenance of CRISPR repeat elements"/>
    <property type="evidence" value="ECO:0007669"/>
    <property type="project" value="UniProtKB-UniRule"/>
</dbReference>
<evidence type="ECO:0000256" key="5">
    <source>
        <dbReference type="ARBA" id="ARBA00022842"/>
    </source>
</evidence>
<dbReference type="InterPro" id="IPR002729">
    <property type="entry name" value="CRISPR-assoc_Cas1"/>
</dbReference>
<evidence type="ECO:0000256" key="10">
    <source>
        <dbReference type="HAMAP-Rule" id="MF_01470"/>
    </source>
</evidence>
<evidence type="ECO:0000313" key="12">
    <source>
        <dbReference type="Proteomes" id="UP000555728"/>
    </source>
</evidence>
<dbReference type="Gene3D" id="3.100.10.20">
    <property type="entry name" value="CRISPR-associated endonuclease Cas1, N-terminal domain"/>
    <property type="match status" value="1"/>
</dbReference>
<dbReference type="Proteomes" id="UP000555728">
    <property type="component" value="Unassembled WGS sequence"/>
</dbReference>
<keyword evidence="1 10" id="KW-0540">Nuclease</keyword>
<feature type="binding site" evidence="10">
    <location>
        <position position="220"/>
    </location>
    <ligand>
        <name>Mn(2+)</name>
        <dbReference type="ChEBI" id="CHEBI:29035"/>
    </ligand>
</feature>
<dbReference type="GO" id="GO:0046872">
    <property type="term" value="F:metal ion binding"/>
    <property type="evidence" value="ECO:0007669"/>
    <property type="project" value="UniProtKB-UniRule"/>
</dbReference>
<evidence type="ECO:0000256" key="3">
    <source>
        <dbReference type="ARBA" id="ARBA00022759"/>
    </source>
</evidence>
<dbReference type="GO" id="GO:0004520">
    <property type="term" value="F:DNA endonuclease activity"/>
    <property type="evidence" value="ECO:0007669"/>
    <property type="project" value="InterPro"/>
</dbReference>
<comment type="subunit">
    <text evidence="9 10">Homodimer, forms a heterotetramer with a Cas2 homodimer.</text>
</comment>
<dbReference type="InterPro" id="IPR042211">
    <property type="entry name" value="CRISPR-assoc_Cas1_N"/>
</dbReference>
<comment type="function">
    <text evidence="10">CRISPR (clustered regularly interspaced short palindromic repeat), is an adaptive immune system that provides protection against mobile genetic elements (viruses, transposable elements and conjugative plasmids). CRISPR clusters contain spacers, sequences complementary to antecedent mobile elements, and target invading nucleic acids. CRISPR clusters are transcribed and processed into CRISPR RNA (crRNA). Acts as a dsDNA endonuclease. Involved in the integration of spacer DNA into the CRISPR cassette.</text>
</comment>
<evidence type="ECO:0000256" key="6">
    <source>
        <dbReference type="ARBA" id="ARBA00023118"/>
    </source>
</evidence>
<feature type="binding site" evidence="10">
    <location>
        <position position="148"/>
    </location>
    <ligand>
        <name>Mn(2+)</name>
        <dbReference type="ChEBI" id="CHEBI:29035"/>
    </ligand>
</feature>
<keyword evidence="8 10" id="KW-0464">Manganese</keyword>
<dbReference type="GO" id="GO:0003677">
    <property type="term" value="F:DNA binding"/>
    <property type="evidence" value="ECO:0007669"/>
    <property type="project" value="UniProtKB-KW"/>
</dbReference>
<dbReference type="PANTHER" id="PTHR34353">
    <property type="entry name" value="CRISPR-ASSOCIATED ENDONUCLEASE CAS1 1"/>
    <property type="match status" value="1"/>
</dbReference>
<dbReference type="InterPro" id="IPR042206">
    <property type="entry name" value="CRISPR-assoc_Cas1_C"/>
</dbReference>
<dbReference type="Gene3D" id="1.20.120.920">
    <property type="entry name" value="CRISPR-associated endonuclease Cas1, C-terminal domain"/>
    <property type="match status" value="1"/>
</dbReference>
<gene>
    <name evidence="10" type="primary">cas1</name>
    <name evidence="11" type="ORF">GGD88_000026</name>
</gene>
<reference evidence="11 12" key="1">
    <citation type="submission" date="2020-08" db="EMBL/GenBank/DDBJ databases">
        <title>Genome sequencing of Purple Non-Sulfur Bacteria from various extreme environments.</title>
        <authorList>
            <person name="Mayer M."/>
        </authorList>
    </citation>
    <scope>NUCLEOTIDE SEQUENCE [LARGE SCALE GENOMIC DNA]</scope>
    <source>
        <strain evidence="11 12">JA135</strain>
    </source>
</reference>
<dbReference type="EMBL" id="JACIGI010000001">
    <property type="protein sequence ID" value="MBB4284320.1"/>
    <property type="molecule type" value="Genomic_DNA"/>
</dbReference>
<dbReference type="RefSeq" id="WP_184430808.1">
    <property type="nucleotide sequence ID" value="NZ_JACIGI010000001.1"/>
</dbReference>
<comment type="similarity">
    <text evidence="10">Belongs to the CRISPR-associated endonuclease Cas1 family.</text>
</comment>
<dbReference type="GO" id="GO:0051607">
    <property type="term" value="P:defense response to virus"/>
    <property type="evidence" value="ECO:0007669"/>
    <property type="project" value="UniProtKB-UniRule"/>
</dbReference>
<dbReference type="EC" id="3.1.-.-" evidence="10"/>
<dbReference type="NCBIfam" id="TIGR00287">
    <property type="entry name" value="cas1"/>
    <property type="match status" value="1"/>
</dbReference>
<protein>
    <recommendedName>
        <fullName evidence="10">CRISPR-associated endonuclease Cas1</fullName>
        <ecNumber evidence="10">3.1.-.-</ecNumber>
    </recommendedName>
</protein>
<dbReference type="Pfam" id="PF01867">
    <property type="entry name" value="Cas_Cas1"/>
    <property type="match status" value="1"/>
</dbReference>
<evidence type="ECO:0000256" key="4">
    <source>
        <dbReference type="ARBA" id="ARBA00022801"/>
    </source>
</evidence>
<name>A0A7W6RX37_9PROT</name>
<dbReference type="PANTHER" id="PTHR34353:SF2">
    <property type="entry name" value="CRISPR-ASSOCIATED ENDONUCLEASE CAS1 1"/>
    <property type="match status" value="1"/>
</dbReference>
<keyword evidence="5 10" id="KW-0460">Magnesium</keyword>
<keyword evidence="3 10" id="KW-0255">Endonuclease</keyword>
<evidence type="ECO:0000256" key="2">
    <source>
        <dbReference type="ARBA" id="ARBA00022723"/>
    </source>
</evidence>
<dbReference type="AlphaFoldDB" id="A0A7W6RX37"/>
<dbReference type="InterPro" id="IPR019855">
    <property type="entry name" value="CRISPR-assoc_Cas1_NMENI"/>
</dbReference>
<keyword evidence="2 10" id="KW-0479">Metal-binding</keyword>
<keyword evidence="12" id="KW-1185">Reference proteome</keyword>
<evidence type="ECO:0000256" key="8">
    <source>
        <dbReference type="ARBA" id="ARBA00023211"/>
    </source>
</evidence>
<evidence type="ECO:0000256" key="9">
    <source>
        <dbReference type="ARBA" id="ARBA00038592"/>
    </source>
</evidence>
<dbReference type="GO" id="GO:0016787">
    <property type="term" value="F:hydrolase activity"/>
    <property type="evidence" value="ECO:0007669"/>
    <property type="project" value="UniProtKB-KW"/>
</dbReference>
<dbReference type="InterPro" id="IPR050646">
    <property type="entry name" value="Cas1"/>
</dbReference>
<keyword evidence="7 10" id="KW-0238">DNA-binding</keyword>
<dbReference type="HAMAP" id="MF_01470">
    <property type="entry name" value="Cas1"/>
    <property type="match status" value="1"/>
</dbReference>
<evidence type="ECO:0000313" key="11">
    <source>
        <dbReference type="EMBL" id="MBB4284320.1"/>
    </source>
</evidence>